<evidence type="ECO:0000313" key="2">
    <source>
        <dbReference type="EMBL" id="MFC7192572.1"/>
    </source>
</evidence>
<reference evidence="2 3" key="1">
    <citation type="journal article" date="2019" name="Int. J. Syst. Evol. Microbiol.">
        <title>The Global Catalogue of Microorganisms (GCM) 10K type strain sequencing project: providing services to taxonomists for standard genome sequencing and annotation.</title>
        <authorList>
            <consortium name="The Broad Institute Genomics Platform"/>
            <consortium name="The Broad Institute Genome Sequencing Center for Infectious Disease"/>
            <person name="Wu L."/>
            <person name="Ma J."/>
        </authorList>
    </citation>
    <scope>NUCLEOTIDE SEQUENCE [LARGE SCALE GENOMIC DNA]</scope>
    <source>
        <strain evidence="2 3">RDMS1</strain>
    </source>
</reference>
<sequence length="95" mass="10366">MERPWIGRPHPETFHDDVNSRHVETACSKDGAALSTDRRERLTHHHSSDTLGGVGGQLRGSEKTVKTQPHSVISLETGSATTICPSLVTVTENPR</sequence>
<proteinExistence type="predicted"/>
<feature type="region of interest" description="Disordered" evidence="1">
    <location>
        <begin position="1"/>
        <end position="73"/>
    </location>
</feature>
<evidence type="ECO:0000313" key="3">
    <source>
        <dbReference type="Proteomes" id="UP001596417"/>
    </source>
</evidence>
<dbReference type="EMBL" id="JBHTAX010000005">
    <property type="protein sequence ID" value="MFC7192572.1"/>
    <property type="molecule type" value="Genomic_DNA"/>
</dbReference>
<keyword evidence="3" id="KW-1185">Reference proteome</keyword>
<feature type="compositionally biased region" description="Basic and acidic residues" evidence="1">
    <location>
        <begin position="1"/>
        <end position="24"/>
    </location>
</feature>
<name>A0ABD5YXC2_9EURY</name>
<organism evidence="2 3">
    <name type="scientific">Halocatena marina</name>
    <dbReference type="NCBI Taxonomy" id="2934937"/>
    <lineage>
        <taxon>Archaea</taxon>
        <taxon>Methanobacteriati</taxon>
        <taxon>Methanobacteriota</taxon>
        <taxon>Stenosarchaea group</taxon>
        <taxon>Halobacteria</taxon>
        <taxon>Halobacteriales</taxon>
        <taxon>Natronomonadaceae</taxon>
        <taxon>Halocatena</taxon>
    </lineage>
</organism>
<evidence type="ECO:0000256" key="1">
    <source>
        <dbReference type="SAM" id="MobiDB-lite"/>
    </source>
</evidence>
<dbReference type="GeneID" id="76202260"/>
<dbReference type="AlphaFoldDB" id="A0ABD5YXC2"/>
<dbReference type="RefSeq" id="WP_264556598.1">
    <property type="nucleotide sequence ID" value="NZ_CP109981.1"/>
</dbReference>
<accession>A0ABD5YXC2</accession>
<protein>
    <submittedName>
        <fullName evidence="2">Uncharacterized protein</fullName>
    </submittedName>
</protein>
<gene>
    <name evidence="2" type="ORF">ACFQL7_24000</name>
</gene>
<comment type="caution">
    <text evidence="2">The sequence shown here is derived from an EMBL/GenBank/DDBJ whole genome shotgun (WGS) entry which is preliminary data.</text>
</comment>
<dbReference type="Proteomes" id="UP001596417">
    <property type="component" value="Unassembled WGS sequence"/>
</dbReference>